<comment type="similarity">
    <text evidence="1 5">Belongs to the glycosyl hydrolase 1 family.</text>
</comment>
<organism evidence="6 7">
    <name type="scientific">Sulfobacillus benefaciens</name>
    <dbReference type="NCBI Taxonomy" id="453960"/>
    <lineage>
        <taxon>Bacteria</taxon>
        <taxon>Bacillati</taxon>
        <taxon>Bacillota</taxon>
        <taxon>Clostridia</taxon>
        <taxon>Eubacteriales</taxon>
        <taxon>Clostridiales Family XVII. Incertae Sedis</taxon>
        <taxon>Sulfobacillus</taxon>
    </lineage>
</organism>
<evidence type="ECO:0000313" key="6">
    <source>
        <dbReference type="EMBL" id="PSR30055.1"/>
    </source>
</evidence>
<dbReference type="GO" id="GO:0016740">
    <property type="term" value="F:transferase activity"/>
    <property type="evidence" value="ECO:0007669"/>
    <property type="project" value="UniProtKB-KW"/>
</dbReference>
<dbReference type="PANTHER" id="PTHR10353:SF209">
    <property type="entry name" value="GALACTOLIPID GALACTOSYLTRANSFERASE SFR2, CHLOROPLASTIC"/>
    <property type="match status" value="1"/>
</dbReference>
<sequence length="412" mass="48249">MMLWPQNTTPFLWGVATSAHQVEGDTDNDWTEWENSEHVVEKSGNACLHYQKYADDLQLFSQIGVNAYRYSLEWSRIEPEPGQFNQNALDHYRAMTETVISHRMEPLITLHHFTLPKWFAKQGGFFQREAPRLFSRYVQKVLDTVGDLARFYVTINEPLVYAVMGYGNGQWPPGHQNLKELWQIVPKLLACHQEAYHRIKARRPGAMAGLAHHLMAFAPYDARSWLDRWNARLLHFLFNWRFIQWTRNTSDFIGVNYYTQQYAHHRQFLVPVAHRPDAGLLTDMGWEIHPNRLEDLLIALKRFDKPLLITENGIATSDDSVRQQFLIDHLAAVSRAQNQGAMVRGYFYWSALDNFEWAEGYRPRFGLVRVDYETQKRTLRDSAYLYRRIIDANQGRWPISVPPEPEQPVSVL</sequence>
<protein>
    <submittedName>
        <fullName evidence="6">Glycosyl transferase</fullName>
    </submittedName>
</protein>
<evidence type="ECO:0000256" key="4">
    <source>
        <dbReference type="PROSITE-ProRule" id="PRU10055"/>
    </source>
</evidence>
<dbReference type="EMBL" id="PXYT01000013">
    <property type="protein sequence ID" value="PSR30055.1"/>
    <property type="molecule type" value="Genomic_DNA"/>
</dbReference>
<reference evidence="6 7" key="1">
    <citation type="journal article" date="2014" name="BMC Genomics">
        <title>Comparison of environmental and isolate Sulfobacillus genomes reveals diverse carbon, sulfur, nitrogen, and hydrogen metabolisms.</title>
        <authorList>
            <person name="Justice N.B."/>
            <person name="Norman A."/>
            <person name="Brown C.T."/>
            <person name="Singh A."/>
            <person name="Thomas B.C."/>
            <person name="Banfield J.F."/>
        </authorList>
    </citation>
    <scope>NUCLEOTIDE SEQUENCE [LARGE SCALE GENOMIC DNA]</scope>
    <source>
        <strain evidence="6">AMDSBA1</strain>
    </source>
</reference>
<dbReference type="InterPro" id="IPR001360">
    <property type="entry name" value="Glyco_hydro_1"/>
</dbReference>
<dbReference type="AlphaFoldDB" id="A0A2T2X6F6"/>
<keyword evidence="2" id="KW-0378">Hydrolase</keyword>
<dbReference type="Gene3D" id="3.20.20.80">
    <property type="entry name" value="Glycosidases"/>
    <property type="match status" value="1"/>
</dbReference>
<dbReference type="PROSITE" id="PS00572">
    <property type="entry name" value="GLYCOSYL_HYDROL_F1_1"/>
    <property type="match status" value="1"/>
</dbReference>
<accession>A0A2T2X6F6</accession>
<dbReference type="Pfam" id="PF00232">
    <property type="entry name" value="Glyco_hydro_1"/>
    <property type="match status" value="2"/>
</dbReference>
<dbReference type="PRINTS" id="PR00131">
    <property type="entry name" value="GLHYDRLASE1"/>
</dbReference>
<dbReference type="InterPro" id="IPR018120">
    <property type="entry name" value="Glyco_hydro_1_AS"/>
</dbReference>
<evidence type="ECO:0000256" key="5">
    <source>
        <dbReference type="RuleBase" id="RU003690"/>
    </source>
</evidence>
<dbReference type="PANTHER" id="PTHR10353">
    <property type="entry name" value="GLYCOSYL HYDROLASE"/>
    <property type="match status" value="1"/>
</dbReference>
<dbReference type="GO" id="GO:0005975">
    <property type="term" value="P:carbohydrate metabolic process"/>
    <property type="evidence" value="ECO:0007669"/>
    <property type="project" value="InterPro"/>
</dbReference>
<evidence type="ECO:0000256" key="1">
    <source>
        <dbReference type="ARBA" id="ARBA00010838"/>
    </source>
</evidence>
<feature type="active site" description="Nucleophile" evidence="4">
    <location>
        <position position="311"/>
    </location>
</feature>
<dbReference type="Proteomes" id="UP000242699">
    <property type="component" value="Unassembled WGS sequence"/>
</dbReference>
<dbReference type="InterPro" id="IPR017853">
    <property type="entry name" value="GH"/>
</dbReference>
<comment type="caution">
    <text evidence="6">The sequence shown here is derived from an EMBL/GenBank/DDBJ whole genome shotgun (WGS) entry which is preliminary data.</text>
</comment>
<proteinExistence type="inferred from homology"/>
<evidence type="ECO:0000256" key="3">
    <source>
        <dbReference type="ARBA" id="ARBA00023295"/>
    </source>
</evidence>
<keyword evidence="6" id="KW-0808">Transferase</keyword>
<name>A0A2T2X6F6_9FIRM</name>
<dbReference type="GO" id="GO:0008422">
    <property type="term" value="F:beta-glucosidase activity"/>
    <property type="evidence" value="ECO:0007669"/>
    <property type="project" value="TreeGrafter"/>
</dbReference>
<keyword evidence="3" id="KW-0326">Glycosidase</keyword>
<evidence type="ECO:0000256" key="2">
    <source>
        <dbReference type="ARBA" id="ARBA00022801"/>
    </source>
</evidence>
<evidence type="ECO:0000313" key="7">
    <source>
        <dbReference type="Proteomes" id="UP000242699"/>
    </source>
</evidence>
<gene>
    <name evidence="6" type="ORF">C7B43_07165</name>
</gene>
<dbReference type="SUPFAM" id="SSF51445">
    <property type="entry name" value="(Trans)glycosidases"/>
    <property type="match status" value="1"/>
</dbReference>